<gene>
    <name evidence="3" type="ORF">EHS24_007542</name>
</gene>
<dbReference type="Proteomes" id="UP000279236">
    <property type="component" value="Unassembled WGS sequence"/>
</dbReference>
<evidence type="ECO:0000313" key="3">
    <source>
        <dbReference type="EMBL" id="RSH82560.1"/>
    </source>
</evidence>
<dbReference type="Gene3D" id="3.30.360.10">
    <property type="entry name" value="Dihydrodipicolinate Reductase, domain 2"/>
    <property type="match status" value="1"/>
</dbReference>
<dbReference type="PANTHER" id="PTHR43377">
    <property type="entry name" value="BILIVERDIN REDUCTASE A"/>
    <property type="match status" value="1"/>
</dbReference>
<reference evidence="3 4" key="1">
    <citation type="submission" date="2018-11" db="EMBL/GenBank/DDBJ databases">
        <title>Genome sequence of Apiotrichum porosum DSM 27194.</title>
        <authorList>
            <person name="Aliyu H."/>
            <person name="Gorte O."/>
            <person name="Ochsenreither K."/>
        </authorList>
    </citation>
    <scope>NUCLEOTIDE SEQUENCE [LARGE SCALE GENOMIC DNA]</scope>
    <source>
        <strain evidence="3 4">DSM 27194</strain>
    </source>
</reference>
<dbReference type="Gene3D" id="3.40.50.720">
    <property type="entry name" value="NAD(P)-binding Rossmann-like Domain"/>
    <property type="match status" value="1"/>
</dbReference>
<dbReference type="Pfam" id="PF01408">
    <property type="entry name" value="GFO_IDH_MocA"/>
    <property type="match status" value="1"/>
</dbReference>
<evidence type="ECO:0000313" key="4">
    <source>
        <dbReference type="Proteomes" id="UP000279236"/>
    </source>
</evidence>
<dbReference type="SUPFAM" id="SSF55347">
    <property type="entry name" value="Glyceraldehyde-3-phosphate dehydrogenase-like, C-terminal domain"/>
    <property type="match status" value="1"/>
</dbReference>
<dbReference type="PANTHER" id="PTHR43377:SF2">
    <property type="entry name" value="BINDING ROSSMANN FOLD OXIDOREDUCTASE, PUTATIVE (AFU_ORTHOLOGUE AFUA_4G00560)-RELATED"/>
    <property type="match status" value="1"/>
</dbReference>
<name>A0A427XUP3_9TREE</name>
<protein>
    <recommendedName>
        <fullName evidence="5">Oxidoreductase</fullName>
    </recommendedName>
</protein>
<accession>A0A427XUP3</accession>
<dbReference type="InterPro" id="IPR036291">
    <property type="entry name" value="NAD(P)-bd_dom_sf"/>
</dbReference>
<feature type="domain" description="Gfo/Idh/MocA-like oxidoreductase N-terminal" evidence="1">
    <location>
        <begin position="52"/>
        <end position="167"/>
    </location>
</feature>
<dbReference type="Pfam" id="PF02894">
    <property type="entry name" value="GFO_IDH_MocA_C"/>
    <property type="match status" value="1"/>
</dbReference>
<dbReference type="EMBL" id="RSCE01000005">
    <property type="protein sequence ID" value="RSH82560.1"/>
    <property type="molecule type" value="Genomic_DNA"/>
</dbReference>
<keyword evidence="4" id="KW-1185">Reference proteome</keyword>
<dbReference type="InterPro" id="IPR051450">
    <property type="entry name" value="Gfo/Idh/MocA_Oxidoreductases"/>
</dbReference>
<proteinExistence type="predicted"/>
<dbReference type="AlphaFoldDB" id="A0A427XUP3"/>
<evidence type="ECO:0000259" key="1">
    <source>
        <dbReference type="Pfam" id="PF01408"/>
    </source>
</evidence>
<comment type="caution">
    <text evidence="3">The sequence shown here is derived from an EMBL/GenBank/DDBJ whole genome shotgun (WGS) entry which is preliminary data.</text>
</comment>
<evidence type="ECO:0008006" key="5">
    <source>
        <dbReference type="Google" id="ProtNLM"/>
    </source>
</evidence>
<dbReference type="GeneID" id="39592085"/>
<dbReference type="STRING" id="105984.A0A427XUP3"/>
<sequence length="481" mass="52928">MTTGTTKVGGRVGIVGTGHRARGFSWVCYTLELVEGSTSTSSLIGADTNLKANLYTTAVSERKDTSQIVALCDLNTERMAVHNRMLKDLGMPEAKTYLAADFAKMLAEEKLDVLVVTTVDATHDLYIVPAVEAGIRVLTEKPMTTDVAKCQRILNAVKETNGSVQVLFNYRYNPVHWKVEEVIASGKIGNVKSVHFEWLLDTVHGADYFRRWHRYKDRSGGLMVHKSSHHFDLVNFWINAKPKEVFGMGQLAFYGDKNGKKSGWARDYYRARGSEAASTDPFAIHLEDEPSLKALYADAEELDGYHRDMNVFADDITIEDDMSVLVRYNTGATMTYHLTAYSPWEGYRVMFNGDQGRLELEVVESSKRTPVPKGGAADGITHGEKELPNSGNTHITVQSLWGDRENIPFETGVGGHGGGDEAMLDQIFGPRPGHEASKTAVERLSANEIDGALAMAVGLAANESFKTGNLVKIDELLGVTL</sequence>
<dbReference type="GO" id="GO:0000166">
    <property type="term" value="F:nucleotide binding"/>
    <property type="evidence" value="ECO:0007669"/>
    <property type="project" value="InterPro"/>
</dbReference>
<dbReference type="InterPro" id="IPR004104">
    <property type="entry name" value="Gfo/Idh/MocA-like_OxRdtase_C"/>
</dbReference>
<dbReference type="InterPro" id="IPR000683">
    <property type="entry name" value="Gfo/Idh/MocA-like_OxRdtase_N"/>
</dbReference>
<dbReference type="SUPFAM" id="SSF51735">
    <property type="entry name" value="NAD(P)-binding Rossmann-fold domains"/>
    <property type="match status" value="1"/>
</dbReference>
<dbReference type="OrthoDB" id="408743at2759"/>
<dbReference type="RefSeq" id="XP_028476792.1">
    <property type="nucleotide sequence ID" value="XM_028622899.1"/>
</dbReference>
<evidence type="ECO:0000259" key="2">
    <source>
        <dbReference type="Pfam" id="PF02894"/>
    </source>
</evidence>
<feature type="domain" description="Gfo/Idh/MocA-like oxidoreductase C-terminal" evidence="2">
    <location>
        <begin position="181"/>
        <end position="368"/>
    </location>
</feature>
<organism evidence="3 4">
    <name type="scientific">Apiotrichum porosum</name>
    <dbReference type="NCBI Taxonomy" id="105984"/>
    <lineage>
        <taxon>Eukaryota</taxon>
        <taxon>Fungi</taxon>
        <taxon>Dikarya</taxon>
        <taxon>Basidiomycota</taxon>
        <taxon>Agaricomycotina</taxon>
        <taxon>Tremellomycetes</taxon>
        <taxon>Trichosporonales</taxon>
        <taxon>Trichosporonaceae</taxon>
        <taxon>Apiotrichum</taxon>
    </lineage>
</organism>